<dbReference type="AlphaFoldDB" id="A0A5E8HBQ1"/>
<sequence length="51" mass="6109">MIQHQNLKKKSFFSPIVYNGTTDLGNFYIFKMWKISWKDCTKTSALTFFRP</sequence>
<evidence type="ECO:0000313" key="1">
    <source>
        <dbReference type="EMBL" id="EOQ87446.1"/>
    </source>
</evidence>
<evidence type="ECO:0000313" key="2">
    <source>
        <dbReference type="Proteomes" id="UP000013996"/>
    </source>
</evidence>
<organism evidence="1 2">
    <name type="scientific">Leptospira yanagawae serovar Saopaulo str. Sao Paulo = ATCC 700523</name>
    <dbReference type="NCBI Taxonomy" id="1249483"/>
    <lineage>
        <taxon>Bacteria</taxon>
        <taxon>Pseudomonadati</taxon>
        <taxon>Spirochaetota</taxon>
        <taxon>Spirochaetia</taxon>
        <taxon>Leptospirales</taxon>
        <taxon>Leptospiraceae</taxon>
        <taxon>Leptospira</taxon>
    </lineage>
</organism>
<proteinExistence type="predicted"/>
<dbReference type="Proteomes" id="UP000013996">
    <property type="component" value="Unassembled WGS sequence"/>
</dbReference>
<protein>
    <submittedName>
        <fullName evidence="1">Uncharacterized protein</fullName>
    </submittedName>
</protein>
<gene>
    <name evidence="1" type="ORF">LEP1GSC202_2858</name>
</gene>
<dbReference type="EMBL" id="AOGX02000035">
    <property type="protein sequence ID" value="EOQ87446.1"/>
    <property type="molecule type" value="Genomic_DNA"/>
</dbReference>
<accession>A0A5E8HBQ1</accession>
<reference evidence="1 2" key="1">
    <citation type="submission" date="2013-04" db="EMBL/GenBank/DDBJ databases">
        <authorList>
            <person name="Harkins D.M."/>
            <person name="Durkin A.S."/>
            <person name="Brinkac L.M."/>
            <person name="Haft D.H."/>
            <person name="Selengut J.D."/>
            <person name="Sanka R."/>
            <person name="DePew J."/>
            <person name="Purushe J."/>
            <person name="Hartskeerl R.A."/>
            <person name="Ahmed A."/>
            <person name="van der Linden H."/>
            <person name="Goris M.G.A."/>
            <person name="Vinetz J.M."/>
            <person name="Sutton G.G."/>
            <person name="Nierman W.C."/>
            <person name="Fouts D.E."/>
        </authorList>
    </citation>
    <scope>NUCLEOTIDE SEQUENCE [LARGE SCALE GENOMIC DNA]</scope>
    <source>
        <strain evidence="1 2">Sao Paulo</strain>
    </source>
</reference>
<name>A0A5E8HBQ1_9LEPT</name>
<comment type="caution">
    <text evidence="1">The sequence shown here is derived from an EMBL/GenBank/DDBJ whole genome shotgun (WGS) entry which is preliminary data.</text>
</comment>